<comment type="subcellular location">
    <subcellularLocation>
        <location evidence="1">Secreted</location>
    </subcellularLocation>
</comment>
<feature type="chain" id="PRO_5041649720" description="Beta-microseminoprotein-like" evidence="5">
    <location>
        <begin position="20"/>
        <end position="106"/>
    </location>
</feature>
<protein>
    <recommendedName>
        <fullName evidence="8">Beta-microseminoprotein-like</fullName>
    </recommendedName>
</protein>
<reference evidence="6" key="1">
    <citation type="submission" date="2023-07" db="EMBL/GenBank/DDBJ databases">
        <title>Chromosome-level Genome Assembly of Striped Snakehead (Channa striata).</title>
        <authorList>
            <person name="Liu H."/>
        </authorList>
    </citation>
    <scope>NUCLEOTIDE SEQUENCE</scope>
    <source>
        <strain evidence="6">Gz</strain>
        <tissue evidence="6">Muscle</tissue>
    </source>
</reference>
<evidence type="ECO:0000256" key="3">
    <source>
        <dbReference type="ARBA" id="ARBA00022525"/>
    </source>
</evidence>
<keyword evidence="5" id="KW-0732">Signal</keyword>
<keyword evidence="7" id="KW-1185">Reference proteome</keyword>
<proteinExistence type="inferred from homology"/>
<dbReference type="Proteomes" id="UP001187415">
    <property type="component" value="Unassembled WGS sequence"/>
</dbReference>
<feature type="signal peptide" evidence="5">
    <location>
        <begin position="1"/>
        <end position="19"/>
    </location>
</feature>
<evidence type="ECO:0000256" key="2">
    <source>
        <dbReference type="ARBA" id="ARBA00010352"/>
    </source>
</evidence>
<accession>A0AA88MGH3</accession>
<sequence>MKYLALALLVCALLPLSNAFCMGKPMKLGMTHCQDGVDNTWHAVGSKWRNSACMDCTCEACCSAYSTPTNFPPDCVSVFDPVACKYTVHKKDDPTVHCPVFGSVGK</sequence>
<keyword evidence="4" id="KW-1015">Disulfide bond</keyword>
<dbReference type="Pfam" id="PF05825">
    <property type="entry name" value="PSP94"/>
    <property type="match status" value="1"/>
</dbReference>
<evidence type="ECO:0000256" key="5">
    <source>
        <dbReference type="SAM" id="SignalP"/>
    </source>
</evidence>
<evidence type="ECO:0000313" key="7">
    <source>
        <dbReference type="Proteomes" id="UP001187415"/>
    </source>
</evidence>
<evidence type="ECO:0000256" key="1">
    <source>
        <dbReference type="ARBA" id="ARBA00004613"/>
    </source>
</evidence>
<dbReference type="Gene3D" id="2.60.40.1900">
    <property type="entry name" value="Beta-microseminoprotein (PSP94) domain"/>
    <property type="match status" value="1"/>
</dbReference>
<dbReference type="EMBL" id="JAUPFM010000011">
    <property type="protein sequence ID" value="KAK2837461.1"/>
    <property type="molecule type" value="Genomic_DNA"/>
</dbReference>
<comment type="similarity">
    <text evidence="2">Belongs to the beta-microseminoprotein family.</text>
</comment>
<evidence type="ECO:0000313" key="6">
    <source>
        <dbReference type="EMBL" id="KAK2837461.1"/>
    </source>
</evidence>
<organism evidence="6 7">
    <name type="scientific">Channa striata</name>
    <name type="common">Snakehead murrel</name>
    <name type="synonym">Ophicephalus striatus</name>
    <dbReference type="NCBI Taxonomy" id="64152"/>
    <lineage>
        <taxon>Eukaryota</taxon>
        <taxon>Metazoa</taxon>
        <taxon>Chordata</taxon>
        <taxon>Craniata</taxon>
        <taxon>Vertebrata</taxon>
        <taxon>Euteleostomi</taxon>
        <taxon>Actinopterygii</taxon>
        <taxon>Neopterygii</taxon>
        <taxon>Teleostei</taxon>
        <taxon>Neoteleostei</taxon>
        <taxon>Acanthomorphata</taxon>
        <taxon>Anabantaria</taxon>
        <taxon>Anabantiformes</taxon>
        <taxon>Channoidei</taxon>
        <taxon>Channidae</taxon>
        <taxon>Channa</taxon>
    </lineage>
</organism>
<dbReference type="GO" id="GO:0005576">
    <property type="term" value="C:extracellular region"/>
    <property type="evidence" value="ECO:0007669"/>
    <property type="project" value="UniProtKB-SubCell"/>
</dbReference>
<dbReference type="PANTHER" id="PTHR10500">
    <property type="entry name" value="BETA-MICROSEMINOPROTEIN"/>
    <property type="match status" value="1"/>
</dbReference>
<dbReference type="InterPro" id="IPR008735">
    <property type="entry name" value="PSP94"/>
</dbReference>
<gene>
    <name evidence="6" type="ORF">Q5P01_014673</name>
</gene>
<dbReference type="PANTHER" id="PTHR10500:SF7">
    <property type="entry name" value="BETA-MICROSEMINOPROTEIN"/>
    <property type="match status" value="1"/>
</dbReference>
<evidence type="ECO:0008006" key="8">
    <source>
        <dbReference type="Google" id="ProtNLM"/>
    </source>
</evidence>
<comment type="caution">
    <text evidence="6">The sequence shown here is derived from an EMBL/GenBank/DDBJ whole genome shotgun (WGS) entry which is preliminary data.</text>
</comment>
<evidence type="ECO:0000256" key="4">
    <source>
        <dbReference type="ARBA" id="ARBA00023157"/>
    </source>
</evidence>
<name>A0AA88MGH3_CHASR</name>
<dbReference type="AlphaFoldDB" id="A0AA88MGH3"/>
<keyword evidence="3" id="KW-0964">Secreted</keyword>